<evidence type="ECO:0000259" key="1">
    <source>
        <dbReference type="Pfam" id="PF09369"/>
    </source>
</evidence>
<keyword evidence="3" id="KW-1185">Reference proteome</keyword>
<dbReference type="Pfam" id="PF09369">
    <property type="entry name" value="MZB"/>
    <property type="match status" value="1"/>
</dbReference>
<accession>A0ABS2FVP7</accession>
<comment type="caution">
    <text evidence="2">The sequence shown here is derived from an EMBL/GenBank/DDBJ whole genome shotgun (WGS) entry which is preliminary data.</text>
</comment>
<evidence type="ECO:0000313" key="2">
    <source>
        <dbReference type="EMBL" id="MBM6850955.1"/>
    </source>
</evidence>
<dbReference type="Proteomes" id="UP000719500">
    <property type="component" value="Unassembled WGS sequence"/>
</dbReference>
<gene>
    <name evidence="2" type="ORF">H9X91_05815</name>
</gene>
<dbReference type="InterPro" id="IPR047721">
    <property type="entry name" value="DrmB"/>
</dbReference>
<protein>
    <submittedName>
        <fullName evidence="2">DUF1998 domain-containing protein</fullName>
    </submittedName>
</protein>
<reference evidence="2 3" key="1">
    <citation type="journal article" date="2021" name="Sci. Rep.">
        <title>The distribution of antibiotic resistance genes in chicken gut microbiota commensals.</title>
        <authorList>
            <person name="Juricova H."/>
            <person name="Matiasovicova J."/>
            <person name="Kubasova T."/>
            <person name="Cejkova D."/>
            <person name="Rychlik I."/>
        </authorList>
    </citation>
    <scope>NUCLEOTIDE SEQUENCE [LARGE SCALE GENOMIC DNA]</scope>
    <source>
        <strain evidence="2 3">An411</strain>
    </source>
</reference>
<sequence length="785" mass="89145">MELDVAKKVLLNRYTHSVRASQAVLQYGVGAMVDFPNQTLMTAAPEYWKEQVIQIHDERLEKVLHVDYLGLPAGQDDPNGRDGISYARFPEWYFCPKCRKFQPITDWVKEYKRRAKQKQLNSDPDMVKFLQCPTCRQDLVVTRIVVACECGHIDDFPWVQWVHCRNMIGGPKEVCPHPSLTFKTSASSTEGLEGLTVSCEACHARATLKGAFDKDILQELDAKYQGKYNFRCTGRHPWKHVREKCGKYPRVLQRGSSSVYFPITASSLVIPPYSSMITKKVENSIAFSKCKDAISDCKKSKVIPKEYLPAMVKERIEQYLNEIALEIGIAADKVRPILERRWIDSENEEDYSTFSVKYRAEEYEALSGEVSLPADDYGDFLREGTNIDDYAIPHVRSISLIHKVREVQALTGFSRLKPVEADSSSDESEHIVSVKEKETNWYPAYEVRGEGIFVEFSNGDIEAWVDRFPDINSRVEVLNENYQKSFIGSSRPRRITAKFLLLHTISHLLIKQLSFECGYSIASLKERLYCSEEKDGKQMAGILIYTASGDAEGTMGGLVRQGRSDIFPGIFKKAVESAMTCSNDPVCSLSLGQGRDSLNLSSCYSCSLIPETSCEEFNVFLDRGTIVGTYENREMGFYSAQLYNGTSWNNNESEKPVQNTSSDKKRKIYFVDAGVDLRDVPYSDIWKSIKVWSDDETELGLLSELEKRADEFSAKEKPYQDCVFLLEGNQEQYKCDLYWKDSGVAFFTIDNEECYVVAKGTNIKCFFTLDNDASADALLAVLKEK</sequence>
<organism evidence="2 3">
    <name type="scientific">Oscillibacter valericigenes</name>
    <dbReference type="NCBI Taxonomy" id="351091"/>
    <lineage>
        <taxon>Bacteria</taxon>
        <taxon>Bacillati</taxon>
        <taxon>Bacillota</taxon>
        <taxon>Clostridia</taxon>
        <taxon>Eubacteriales</taxon>
        <taxon>Oscillospiraceae</taxon>
        <taxon>Oscillibacter</taxon>
    </lineage>
</organism>
<proteinExistence type="predicted"/>
<feature type="domain" description="MrfA-like Zn-binding" evidence="1">
    <location>
        <begin position="506"/>
        <end position="606"/>
    </location>
</feature>
<dbReference type="RefSeq" id="WP_204803482.1">
    <property type="nucleotide sequence ID" value="NZ_JACSNX010000005.1"/>
</dbReference>
<evidence type="ECO:0000313" key="3">
    <source>
        <dbReference type="Proteomes" id="UP000719500"/>
    </source>
</evidence>
<dbReference type="InterPro" id="IPR018973">
    <property type="entry name" value="MZB"/>
</dbReference>
<dbReference type="NCBIfam" id="NF038324">
    <property type="entry name" value="DrmB_fam"/>
    <property type="match status" value="1"/>
</dbReference>
<name>A0ABS2FVP7_9FIRM</name>
<dbReference type="EMBL" id="JACSNX010000005">
    <property type="protein sequence ID" value="MBM6850955.1"/>
    <property type="molecule type" value="Genomic_DNA"/>
</dbReference>